<dbReference type="Proteomes" id="UP001149165">
    <property type="component" value="Unassembled WGS sequence"/>
</dbReference>
<keyword evidence="3" id="KW-0949">S-adenosyl-L-methionine</keyword>
<dbReference type="SUPFAM" id="SSF46785">
    <property type="entry name" value="Winged helix' DNA-binding domain"/>
    <property type="match status" value="1"/>
</dbReference>
<reference evidence="5" key="2">
    <citation type="journal article" date="2023" name="IMA Fungus">
        <title>Comparative genomic study of the Penicillium genus elucidates a diverse pangenome and 15 lateral gene transfer events.</title>
        <authorList>
            <person name="Petersen C."/>
            <person name="Sorensen T."/>
            <person name="Nielsen M.R."/>
            <person name="Sondergaard T.E."/>
            <person name="Sorensen J.L."/>
            <person name="Fitzpatrick D.A."/>
            <person name="Frisvad J.C."/>
            <person name="Nielsen K.L."/>
        </authorList>
    </citation>
    <scope>NUCLEOTIDE SEQUENCE</scope>
    <source>
        <strain evidence="5">IBT 30069</strain>
    </source>
</reference>
<dbReference type="SUPFAM" id="SSF53335">
    <property type="entry name" value="S-adenosyl-L-methionine-dependent methyltransferases"/>
    <property type="match status" value="1"/>
</dbReference>
<dbReference type="PROSITE" id="PS51683">
    <property type="entry name" value="SAM_OMT_II"/>
    <property type="match status" value="1"/>
</dbReference>
<dbReference type="Gene3D" id="3.40.50.150">
    <property type="entry name" value="Vaccinia Virus protein VP39"/>
    <property type="match status" value="1"/>
</dbReference>
<reference evidence="5" key="1">
    <citation type="submission" date="2022-11" db="EMBL/GenBank/DDBJ databases">
        <authorList>
            <person name="Petersen C."/>
        </authorList>
    </citation>
    <scope>NUCLEOTIDE SEQUENCE</scope>
    <source>
        <strain evidence="5">IBT 30069</strain>
    </source>
</reference>
<dbReference type="InterPro" id="IPR001077">
    <property type="entry name" value="COMT_C"/>
</dbReference>
<accession>A0A9W9F3R1</accession>
<dbReference type="InterPro" id="IPR029063">
    <property type="entry name" value="SAM-dependent_MTases_sf"/>
</dbReference>
<dbReference type="InterPro" id="IPR036388">
    <property type="entry name" value="WH-like_DNA-bd_sf"/>
</dbReference>
<keyword evidence="2" id="KW-0808">Transferase</keyword>
<sequence length="414" mass="46582">MSRIVELAQHIQQRTSDIDNYLLQNDLPTPSFDEDGPTDLNLSSVEMAKARSDVLEATLELHDLILGPAMCLLPVYNGVGLQAVYKYDIASKVPLNGEISFAELADKCDLSEVNIRRILRFTMSFHHVFREPRKGFVAHSAASRKLVEDSNARDGLGYMFDEVWQGFAHTLPGLEQFKSDEPNKSGWAHYQNTDEPAWKYYASHPEMAKRFGGAMSAFSNAHGNSPSAVADNYPWDAIGKGTVVDVGGSKGNVSVLLAQKYPNLHLIVQDLPKMIAGVAETIPVDVKDRVEFQAHDFFTEQPVQGDVYLFRNIFHNWSDSHSIRVLKALVPALRPGARIVINDYVLPEANTMSWMKERAVRDMDLIMLTLFNAREREEAEWIDLFKKADPRFSNVKIWMPEGAAMAIIEIVWEG</sequence>
<organism evidence="5 6">
    <name type="scientific">Penicillium angulare</name>
    <dbReference type="NCBI Taxonomy" id="116970"/>
    <lineage>
        <taxon>Eukaryota</taxon>
        <taxon>Fungi</taxon>
        <taxon>Dikarya</taxon>
        <taxon>Ascomycota</taxon>
        <taxon>Pezizomycotina</taxon>
        <taxon>Eurotiomycetes</taxon>
        <taxon>Eurotiomycetidae</taxon>
        <taxon>Eurotiales</taxon>
        <taxon>Aspergillaceae</taxon>
        <taxon>Penicillium</taxon>
    </lineage>
</organism>
<dbReference type="AlphaFoldDB" id="A0A9W9F3R1"/>
<protein>
    <recommendedName>
        <fullName evidence="4">O-methyltransferase C-terminal domain-containing protein</fullName>
    </recommendedName>
</protein>
<dbReference type="GO" id="GO:0044550">
    <property type="term" value="P:secondary metabolite biosynthetic process"/>
    <property type="evidence" value="ECO:0007669"/>
    <property type="project" value="UniProtKB-ARBA"/>
</dbReference>
<dbReference type="InterPro" id="IPR016461">
    <property type="entry name" value="COMT-like"/>
</dbReference>
<evidence type="ECO:0000256" key="2">
    <source>
        <dbReference type="ARBA" id="ARBA00022679"/>
    </source>
</evidence>
<dbReference type="GO" id="GO:0032259">
    <property type="term" value="P:methylation"/>
    <property type="evidence" value="ECO:0007669"/>
    <property type="project" value="UniProtKB-KW"/>
</dbReference>
<evidence type="ECO:0000259" key="4">
    <source>
        <dbReference type="Pfam" id="PF00891"/>
    </source>
</evidence>
<evidence type="ECO:0000256" key="1">
    <source>
        <dbReference type="ARBA" id="ARBA00022603"/>
    </source>
</evidence>
<name>A0A9W9F3R1_9EURO</name>
<dbReference type="InterPro" id="IPR036390">
    <property type="entry name" value="WH_DNA-bd_sf"/>
</dbReference>
<keyword evidence="6" id="KW-1185">Reference proteome</keyword>
<gene>
    <name evidence="5" type="ORF">N7456_008793</name>
</gene>
<dbReference type="GO" id="GO:0008171">
    <property type="term" value="F:O-methyltransferase activity"/>
    <property type="evidence" value="ECO:0007669"/>
    <property type="project" value="InterPro"/>
</dbReference>
<dbReference type="PANTHER" id="PTHR43712:SF12">
    <property type="entry name" value="STERIGMATOCYSTIN 8-O-METHYLTRANSFERASE"/>
    <property type="match status" value="1"/>
</dbReference>
<proteinExistence type="predicted"/>
<dbReference type="CDD" id="cd02440">
    <property type="entry name" value="AdoMet_MTases"/>
    <property type="match status" value="1"/>
</dbReference>
<keyword evidence="1" id="KW-0489">Methyltransferase</keyword>
<dbReference type="PANTHER" id="PTHR43712">
    <property type="entry name" value="PUTATIVE (AFU_ORTHOLOGUE AFUA_4G14580)-RELATED"/>
    <property type="match status" value="1"/>
</dbReference>
<comment type="caution">
    <text evidence="5">The sequence shown here is derived from an EMBL/GenBank/DDBJ whole genome shotgun (WGS) entry which is preliminary data.</text>
</comment>
<evidence type="ECO:0000256" key="3">
    <source>
        <dbReference type="ARBA" id="ARBA00022691"/>
    </source>
</evidence>
<dbReference type="Gene3D" id="1.10.10.10">
    <property type="entry name" value="Winged helix-like DNA-binding domain superfamily/Winged helix DNA-binding domain"/>
    <property type="match status" value="1"/>
</dbReference>
<evidence type="ECO:0000313" key="6">
    <source>
        <dbReference type="Proteomes" id="UP001149165"/>
    </source>
</evidence>
<evidence type="ECO:0000313" key="5">
    <source>
        <dbReference type="EMBL" id="KAJ5092932.1"/>
    </source>
</evidence>
<dbReference type="Pfam" id="PF00891">
    <property type="entry name" value="Methyltransf_2"/>
    <property type="match status" value="1"/>
</dbReference>
<dbReference type="OrthoDB" id="1606438at2759"/>
<feature type="domain" description="O-methyltransferase C-terminal" evidence="4">
    <location>
        <begin position="197"/>
        <end position="388"/>
    </location>
</feature>
<dbReference type="EMBL" id="JAPQKH010000006">
    <property type="protein sequence ID" value="KAJ5092932.1"/>
    <property type="molecule type" value="Genomic_DNA"/>
</dbReference>